<keyword evidence="2" id="KW-1133">Transmembrane helix</keyword>
<dbReference type="InterPro" id="IPR000983">
    <property type="entry name" value="Bac_GSPG_pilin"/>
</dbReference>
<evidence type="ECO:0000256" key="2">
    <source>
        <dbReference type="SAM" id="Phobius"/>
    </source>
</evidence>
<dbReference type="Pfam" id="PF08334">
    <property type="entry name" value="T2SSG"/>
    <property type="match status" value="1"/>
</dbReference>
<dbReference type="PRINTS" id="PR00813">
    <property type="entry name" value="BCTERIALGSPG"/>
</dbReference>
<dbReference type="InterPro" id="IPR013545">
    <property type="entry name" value="T2SS_protein-GspG_C"/>
</dbReference>
<dbReference type="NCBIfam" id="TIGR02532">
    <property type="entry name" value="IV_pilin_GFxxxE"/>
    <property type="match status" value="1"/>
</dbReference>
<dbReference type="PANTHER" id="PTHR30093">
    <property type="entry name" value="GENERAL SECRETION PATHWAY PROTEIN G"/>
    <property type="match status" value="1"/>
</dbReference>
<gene>
    <name evidence="4" type="ORF">COU47_04150</name>
</gene>
<evidence type="ECO:0000259" key="3">
    <source>
        <dbReference type="Pfam" id="PF08334"/>
    </source>
</evidence>
<dbReference type="SUPFAM" id="SSF54523">
    <property type="entry name" value="Pili subunits"/>
    <property type="match status" value="1"/>
</dbReference>
<dbReference type="InterPro" id="IPR045584">
    <property type="entry name" value="Pilin-like"/>
</dbReference>
<keyword evidence="2" id="KW-0472">Membrane</keyword>
<sequence>METSLLLRRDMTSNIMKQSYGFTLIELLVVVAIIGTLASVILASVNNARKNSRAARIVADMDAIAKGWRLWQADTNTVFINENTYGNVNADAPCHDEPVLSDTDLFSDASGTPGWNGPYLQAIPLDPFGREYSYDYDSDTWNPPGNKWGGVNIQIQWCSGEGAEYLELAPLIDAAYDNGDGADLGIFKWDNSAPGGYGILLAPAGNQ</sequence>
<dbReference type="Pfam" id="PF07963">
    <property type="entry name" value="N_methyl"/>
    <property type="match status" value="1"/>
</dbReference>
<keyword evidence="1" id="KW-0488">Methylation</keyword>
<evidence type="ECO:0000256" key="1">
    <source>
        <dbReference type="ARBA" id="ARBA00022481"/>
    </source>
</evidence>
<dbReference type="AlphaFoldDB" id="A0A2H0TCH5"/>
<accession>A0A2H0TCH5</accession>
<dbReference type="Gene3D" id="3.30.700.10">
    <property type="entry name" value="Glycoprotein, Type 4 Pilin"/>
    <property type="match status" value="1"/>
</dbReference>
<feature type="domain" description="Type II secretion system protein GspG C-terminal" evidence="3">
    <location>
        <begin position="107"/>
        <end position="138"/>
    </location>
</feature>
<comment type="caution">
    <text evidence="4">The sequence shown here is derived from an EMBL/GenBank/DDBJ whole genome shotgun (WGS) entry which is preliminary data.</text>
</comment>
<name>A0A2H0TCH5_9BACT</name>
<reference evidence="5" key="1">
    <citation type="submission" date="2017-09" db="EMBL/GenBank/DDBJ databases">
        <title>Depth-based differentiation of microbial function through sediment-hosted aquifers and enrichment of novel symbionts in the deep terrestrial subsurface.</title>
        <authorList>
            <person name="Probst A.J."/>
            <person name="Ladd B."/>
            <person name="Jarett J.K."/>
            <person name="Geller-Mcgrath D.E."/>
            <person name="Sieber C.M.K."/>
            <person name="Emerson J.B."/>
            <person name="Anantharaman K."/>
            <person name="Thomas B.C."/>
            <person name="Malmstrom R."/>
            <person name="Stieglmeier M."/>
            <person name="Klingl A."/>
            <person name="Woyke T."/>
            <person name="Ryan C.M."/>
            <person name="Banfield J.F."/>
        </authorList>
    </citation>
    <scope>NUCLEOTIDE SEQUENCE [LARGE SCALE GENOMIC DNA]</scope>
</reference>
<dbReference type="GO" id="GO:0015628">
    <property type="term" value="P:protein secretion by the type II secretion system"/>
    <property type="evidence" value="ECO:0007669"/>
    <property type="project" value="InterPro"/>
</dbReference>
<dbReference type="EMBL" id="PFCO01000009">
    <property type="protein sequence ID" value="PIR69259.1"/>
    <property type="molecule type" value="Genomic_DNA"/>
</dbReference>
<dbReference type="InterPro" id="IPR012902">
    <property type="entry name" value="N_methyl_site"/>
</dbReference>
<evidence type="ECO:0000313" key="5">
    <source>
        <dbReference type="Proteomes" id="UP000231503"/>
    </source>
</evidence>
<dbReference type="Proteomes" id="UP000231503">
    <property type="component" value="Unassembled WGS sequence"/>
</dbReference>
<feature type="transmembrane region" description="Helical" evidence="2">
    <location>
        <begin position="20"/>
        <end position="43"/>
    </location>
</feature>
<protein>
    <recommendedName>
        <fullName evidence="3">Type II secretion system protein GspG C-terminal domain-containing protein</fullName>
    </recommendedName>
</protein>
<evidence type="ECO:0000313" key="4">
    <source>
        <dbReference type="EMBL" id="PIR69259.1"/>
    </source>
</evidence>
<organism evidence="4 5">
    <name type="scientific">Candidatus Niyogibacteria bacterium CG10_big_fil_rev_8_21_14_0_10_46_36</name>
    <dbReference type="NCBI Taxonomy" id="1974726"/>
    <lineage>
        <taxon>Bacteria</taxon>
        <taxon>Candidatus Niyogiibacteriota</taxon>
    </lineage>
</organism>
<keyword evidence="2" id="KW-0812">Transmembrane</keyword>
<proteinExistence type="predicted"/>
<dbReference type="GO" id="GO:0015627">
    <property type="term" value="C:type II protein secretion system complex"/>
    <property type="evidence" value="ECO:0007669"/>
    <property type="project" value="InterPro"/>
</dbReference>